<dbReference type="SUPFAM" id="SSF53623">
    <property type="entry name" value="MurD-like peptide ligases, catalytic domain"/>
    <property type="match status" value="1"/>
</dbReference>
<protein>
    <recommendedName>
        <fullName evidence="7">UDP-N-acetylmuramoylalanine--D-glutamate ligase</fullName>
        <ecNumber evidence="7">6.3.2.9</ecNumber>
    </recommendedName>
    <alternativeName>
        <fullName evidence="7">D-glutamic acid-adding enzyme</fullName>
    </alternativeName>
    <alternativeName>
        <fullName evidence="7">UDP-N-acetylmuramoyl-L-alanyl-D-glutamate synthetase</fullName>
    </alternativeName>
</protein>
<dbReference type="Gene3D" id="3.90.190.20">
    <property type="entry name" value="Mur ligase, C-terminal domain"/>
    <property type="match status" value="1"/>
</dbReference>
<dbReference type="InterPro" id="IPR036565">
    <property type="entry name" value="Mur-like_cat_sf"/>
</dbReference>
<evidence type="ECO:0000256" key="4">
    <source>
        <dbReference type="ARBA" id="ARBA00022598"/>
    </source>
</evidence>
<organism evidence="9">
    <name type="scientific">Campylobacter sp. CCS1377</name>
    <dbReference type="NCBI Taxonomy" id="3158229"/>
    <lineage>
        <taxon>Bacteria</taxon>
        <taxon>Pseudomonadati</taxon>
        <taxon>Campylobacterota</taxon>
        <taxon>Epsilonproteobacteria</taxon>
        <taxon>Campylobacterales</taxon>
        <taxon>Campylobacteraceae</taxon>
        <taxon>Campylobacter</taxon>
    </lineage>
</organism>
<evidence type="ECO:0000256" key="3">
    <source>
        <dbReference type="ARBA" id="ARBA00022490"/>
    </source>
</evidence>
<keyword evidence="5 7" id="KW-0547">Nucleotide-binding</keyword>
<dbReference type="Gene3D" id="3.40.1190.10">
    <property type="entry name" value="Mur-like, catalytic domain"/>
    <property type="match status" value="1"/>
</dbReference>
<dbReference type="GO" id="GO:0005524">
    <property type="term" value="F:ATP binding"/>
    <property type="evidence" value="ECO:0007669"/>
    <property type="project" value="UniProtKB-UniRule"/>
</dbReference>
<evidence type="ECO:0000256" key="5">
    <source>
        <dbReference type="ARBA" id="ARBA00022741"/>
    </source>
</evidence>
<evidence type="ECO:0000256" key="2">
    <source>
        <dbReference type="ARBA" id="ARBA00004752"/>
    </source>
</evidence>
<dbReference type="AlphaFoldDB" id="A0AAU7E9I8"/>
<gene>
    <name evidence="7 9" type="primary">murD</name>
    <name evidence="9" type="ORF">AAH949_01505</name>
</gene>
<name>A0AAU7E9I8_9BACT</name>
<evidence type="ECO:0000256" key="1">
    <source>
        <dbReference type="ARBA" id="ARBA00004496"/>
    </source>
</evidence>
<keyword evidence="6 7" id="KW-0067">ATP-binding</keyword>
<keyword evidence="7" id="KW-0132">Cell division</keyword>
<dbReference type="GO" id="GO:0071555">
    <property type="term" value="P:cell wall organization"/>
    <property type="evidence" value="ECO:0007669"/>
    <property type="project" value="UniProtKB-KW"/>
</dbReference>
<dbReference type="GO" id="GO:0051301">
    <property type="term" value="P:cell division"/>
    <property type="evidence" value="ECO:0007669"/>
    <property type="project" value="UniProtKB-KW"/>
</dbReference>
<dbReference type="EC" id="6.3.2.9" evidence="7"/>
<dbReference type="Pfam" id="PF08245">
    <property type="entry name" value="Mur_ligase_M"/>
    <property type="match status" value="1"/>
</dbReference>
<dbReference type="PANTHER" id="PTHR43692">
    <property type="entry name" value="UDP-N-ACETYLMURAMOYLALANINE--D-GLUTAMATE LIGASE"/>
    <property type="match status" value="1"/>
</dbReference>
<comment type="catalytic activity">
    <reaction evidence="7">
        <text>UDP-N-acetyl-alpha-D-muramoyl-L-alanine + D-glutamate + ATP = UDP-N-acetyl-alpha-D-muramoyl-L-alanyl-D-glutamate + ADP + phosphate + H(+)</text>
        <dbReference type="Rhea" id="RHEA:16429"/>
        <dbReference type="ChEBI" id="CHEBI:15378"/>
        <dbReference type="ChEBI" id="CHEBI:29986"/>
        <dbReference type="ChEBI" id="CHEBI:30616"/>
        <dbReference type="ChEBI" id="CHEBI:43474"/>
        <dbReference type="ChEBI" id="CHEBI:83898"/>
        <dbReference type="ChEBI" id="CHEBI:83900"/>
        <dbReference type="ChEBI" id="CHEBI:456216"/>
        <dbReference type="EC" id="6.3.2.9"/>
    </reaction>
</comment>
<keyword evidence="7" id="KW-0961">Cell wall biogenesis/degradation</keyword>
<feature type="domain" description="Mur ligase central" evidence="8">
    <location>
        <begin position="95"/>
        <end position="196"/>
    </location>
</feature>
<dbReference type="SUPFAM" id="SSF53244">
    <property type="entry name" value="MurD-like peptide ligases, peptide-binding domain"/>
    <property type="match status" value="1"/>
</dbReference>
<keyword evidence="3 7" id="KW-0963">Cytoplasm</keyword>
<comment type="similarity">
    <text evidence="7">Belongs to the MurCDEF family.</text>
</comment>
<dbReference type="InterPro" id="IPR036615">
    <property type="entry name" value="Mur_ligase_C_dom_sf"/>
</dbReference>
<dbReference type="GO" id="GO:0008360">
    <property type="term" value="P:regulation of cell shape"/>
    <property type="evidence" value="ECO:0007669"/>
    <property type="project" value="UniProtKB-KW"/>
</dbReference>
<dbReference type="GO" id="GO:0008764">
    <property type="term" value="F:UDP-N-acetylmuramoylalanine-D-glutamate ligase activity"/>
    <property type="evidence" value="ECO:0007669"/>
    <property type="project" value="UniProtKB-UniRule"/>
</dbReference>
<dbReference type="GO" id="GO:0009252">
    <property type="term" value="P:peptidoglycan biosynthetic process"/>
    <property type="evidence" value="ECO:0007669"/>
    <property type="project" value="UniProtKB-UniRule"/>
</dbReference>
<sequence>MRNSLFGYGKTTRAIAEILGKKFGGFDIYDDKFQNQDEDEFGNRLLNPKDFNENLSKLEIPSPGFPKDHILIKKAKNLQSEYDFFYDAMPKSVWISGTNGKTTTTQMTQHLLKHIGTQMGANVGTPLAKLDPYAKLWILETSSFTLHYTKIAKPEIYALLPITPDHLSWHGNFDNYVKDKLSVLERMNEGNVAILPKIYAKTPTKAYVITYEDEFELAKRFSIDTQKINFKTPFLLDAIMALSIEKILLDRASIDFLNTFVMENNKLEEFKDKKNRLWVNDTKATNESAVMAALNRYKDKKIHLIIGGDDKGVDLNPLFEFMKNFDIELYAIGTSTKKMLDYALKTNLKAHKCEILEKAVQEISKVLQENEVALLSPACASLDQFSSYLERGETFKKEVAKIQ</sequence>
<evidence type="ECO:0000313" key="9">
    <source>
        <dbReference type="EMBL" id="XBJ29538.1"/>
    </source>
</evidence>
<accession>A0AAU7E9I8</accession>
<evidence type="ECO:0000256" key="7">
    <source>
        <dbReference type="HAMAP-Rule" id="MF_00639"/>
    </source>
</evidence>
<feature type="binding site" evidence="7">
    <location>
        <begin position="97"/>
        <end position="103"/>
    </location>
    <ligand>
        <name>ATP</name>
        <dbReference type="ChEBI" id="CHEBI:30616"/>
    </ligand>
</feature>
<keyword evidence="7" id="KW-0133">Cell shape</keyword>
<evidence type="ECO:0000259" key="8">
    <source>
        <dbReference type="Pfam" id="PF08245"/>
    </source>
</evidence>
<dbReference type="InterPro" id="IPR013221">
    <property type="entry name" value="Mur_ligase_cen"/>
</dbReference>
<keyword evidence="7" id="KW-0573">Peptidoglycan synthesis</keyword>
<evidence type="ECO:0000256" key="6">
    <source>
        <dbReference type="ARBA" id="ARBA00022840"/>
    </source>
</evidence>
<keyword evidence="4 7" id="KW-0436">Ligase</keyword>
<proteinExistence type="inferred from homology"/>
<dbReference type="GO" id="GO:0005737">
    <property type="term" value="C:cytoplasm"/>
    <property type="evidence" value="ECO:0007669"/>
    <property type="project" value="UniProtKB-SubCell"/>
</dbReference>
<keyword evidence="7" id="KW-0131">Cell cycle</keyword>
<dbReference type="EMBL" id="CP155620">
    <property type="protein sequence ID" value="XBJ29538.1"/>
    <property type="molecule type" value="Genomic_DNA"/>
</dbReference>
<comment type="function">
    <text evidence="7">Cell wall formation. Catalyzes the addition of glutamate to the nucleotide precursor UDP-N-acetylmuramoyl-L-alanine (UMA).</text>
</comment>
<comment type="subcellular location">
    <subcellularLocation>
        <location evidence="1 7">Cytoplasm</location>
    </subcellularLocation>
</comment>
<dbReference type="RefSeq" id="WP_134237614.1">
    <property type="nucleotide sequence ID" value="NZ_CP155620.1"/>
</dbReference>
<dbReference type="InterPro" id="IPR005762">
    <property type="entry name" value="MurD"/>
</dbReference>
<dbReference type="HAMAP" id="MF_00639">
    <property type="entry name" value="MurD"/>
    <property type="match status" value="1"/>
</dbReference>
<comment type="pathway">
    <text evidence="2 7">Cell wall biogenesis; peptidoglycan biosynthesis.</text>
</comment>
<dbReference type="NCBIfam" id="TIGR01087">
    <property type="entry name" value="murD"/>
    <property type="match status" value="1"/>
</dbReference>
<dbReference type="PANTHER" id="PTHR43692:SF1">
    <property type="entry name" value="UDP-N-ACETYLMURAMOYLALANINE--D-GLUTAMATE LIGASE"/>
    <property type="match status" value="1"/>
</dbReference>
<reference evidence="9" key="1">
    <citation type="submission" date="2024-05" db="EMBL/GenBank/DDBJ databases">
        <title>Campylobacter coli isolated from environmental waters in Slovenia.</title>
        <authorList>
            <person name="Zautner A.E."/>
            <person name="Bunk B."/>
            <person name="Riedel T."/>
            <person name="Sproeer C."/>
        </authorList>
    </citation>
    <scope>NUCLEOTIDE SEQUENCE</scope>
    <source>
        <strain evidence="9">CCS1377</strain>
    </source>
</reference>